<dbReference type="PROSITE" id="PS51257">
    <property type="entry name" value="PROKAR_LIPOPROTEIN"/>
    <property type="match status" value="1"/>
</dbReference>
<protein>
    <recommendedName>
        <fullName evidence="3">Lipoprotein</fullName>
    </recommendedName>
</protein>
<dbReference type="Proteomes" id="UP000595254">
    <property type="component" value="Chromosome"/>
</dbReference>
<name>A0A974S0R2_PERPY</name>
<evidence type="ECO:0008006" key="3">
    <source>
        <dbReference type="Google" id="ProtNLM"/>
    </source>
</evidence>
<reference evidence="1 2" key="1">
    <citation type="submission" date="2021-01" db="EMBL/GenBank/DDBJ databases">
        <title>FDA dAtabase for Regulatory Grade micrObial Sequences (FDA-ARGOS): Supporting development and validation of Infectious Disease Dx tests.</title>
        <authorList>
            <person name="Nelson B."/>
            <person name="Plummer A."/>
            <person name="Tallon L."/>
            <person name="Sadzewicz L."/>
            <person name="Zhao X."/>
            <person name="Boylan J."/>
            <person name="Ott S."/>
            <person name="Bowen H."/>
            <person name="Vavikolanu K."/>
            <person name="Mehta A."/>
            <person name="Aluvathingal J."/>
            <person name="Nadendla S."/>
            <person name="Myers T."/>
            <person name="Yan Y."/>
            <person name="Sichtig H."/>
        </authorList>
    </citation>
    <scope>NUCLEOTIDE SEQUENCE [LARGE SCALE GENOMIC DNA]</scope>
    <source>
        <strain evidence="1 2">FDAARGOS_1161</strain>
    </source>
</reference>
<proteinExistence type="predicted"/>
<evidence type="ECO:0000313" key="1">
    <source>
        <dbReference type="EMBL" id="QQS99499.1"/>
    </source>
</evidence>
<evidence type="ECO:0000313" key="2">
    <source>
        <dbReference type="Proteomes" id="UP000595254"/>
    </source>
</evidence>
<gene>
    <name evidence="1" type="ORF">I6J18_18125</name>
</gene>
<accession>A0A974S0R2</accession>
<dbReference type="RefSeq" id="WP_201647614.1">
    <property type="nucleotide sequence ID" value="NZ_CP068053.1"/>
</dbReference>
<sequence>MIIPKSIRILCVAACVTTGCTDENHSSKAKEAAESVFFDASLKPDYQTKTIELYLPDDFIVAEESENNFILEKSGNPYILFVNPHENRKSRTLYDTVKQLNDKDIDLAHFEDQESFGFISIRDLDEKKYEVSVGVGGVKLTTETNEKKLSDEAAQMMAIVDSITQEK</sequence>
<keyword evidence="2" id="KW-1185">Reference proteome</keyword>
<dbReference type="KEGG" id="ppsr:I6J18_18125"/>
<dbReference type="AlphaFoldDB" id="A0A974S0R2"/>
<organism evidence="1 2">
    <name type="scientific">Peribacillus psychrosaccharolyticus</name>
    <name type="common">Bacillus psychrosaccharolyticus</name>
    <dbReference type="NCBI Taxonomy" id="1407"/>
    <lineage>
        <taxon>Bacteria</taxon>
        <taxon>Bacillati</taxon>
        <taxon>Bacillota</taxon>
        <taxon>Bacilli</taxon>
        <taxon>Bacillales</taxon>
        <taxon>Bacillaceae</taxon>
        <taxon>Peribacillus</taxon>
    </lineage>
</organism>
<dbReference type="EMBL" id="CP068053">
    <property type="protein sequence ID" value="QQS99499.1"/>
    <property type="molecule type" value="Genomic_DNA"/>
</dbReference>